<keyword evidence="3" id="KW-1133">Transmembrane helix</keyword>
<feature type="transmembrane region" description="Helical" evidence="3">
    <location>
        <begin position="20"/>
        <end position="41"/>
    </location>
</feature>
<dbReference type="EMBL" id="BAAAET010000005">
    <property type="protein sequence ID" value="GAA0700375.1"/>
    <property type="molecule type" value="Genomic_DNA"/>
</dbReference>
<comment type="caution">
    <text evidence="6">The sequence shown here is derived from an EMBL/GenBank/DDBJ whole genome shotgun (WGS) entry which is preliminary data.</text>
</comment>
<dbReference type="InterPro" id="IPR029787">
    <property type="entry name" value="Nucleotide_cyclase"/>
</dbReference>
<name>A0ABN1IAM8_9GAMM</name>
<dbReference type="EC" id="2.7.7.65" evidence="1"/>
<dbReference type="SUPFAM" id="SSF55073">
    <property type="entry name" value="Nucleotide cyclase"/>
    <property type="match status" value="1"/>
</dbReference>
<dbReference type="NCBIfam" id="TIGR00254">
    <property type="entry name" value="GGDEF"/>
    <property type="match status" value="1"/>
</dbReference>
<organism evidence="6 7">
    <name type="scientific">Marinobacterium maritimum</name>
    <dbReference type="NCBI Taxonomy" id="500162"/>
    <lineage>
        <taxon>Bacteria</taxon>
        <taxon>Pseudomonadati</taxon>
        <taxon>Pseudomonadota</taxon>
        <taxon>Gammaproteobacteria</taxon>
        <taxon>Oceanospirillales</taxon>
        <taxon>Oceanospirillaceae</taxon>
        <taxon>Marinobacterium</taxon>
    </lineage>
</organism>
<dbReference type="SMART" id="SM00304">
    <property type="entry name" value="HAMP"/>
    <property type="match status" value="1"/>
</dbReference>
<protein>
    <recommendedName>
        <fullName evidence="1">diguanylate cyclase</fullName>
        <ecNumber evidence="1">2.7.7.65</ecNumber>
    </recommendedName>
</protein>
<dbReference type="Gene3D" id="3.30.70.270">
    <property type="match status" value="1"/>
</dbReference>
<dbReference type="InterPro" id="IPR043128">
    <property type="entry name" value="Rev_trsase/Diguanyl_cyclase"/>
</dbReference>
<dbReference type="PROSITE" id="PS50885">
    <property type="entry name" value="HAMP"/>
    <property type="match status" value="1"/>
</dbReference>
<proteinExistence type="predicted"/>
<feature type="domain" description="HAMP" evidence="4">
    <location>
        <begin position="176"/>
        <end position="228"/>
    </location>
</feature>
<dbReference type="Proteomes" id="UP001499915">
    <property type="component" value="Unassembled WGS sequence"/>
</dbReference>
<evidence type="ECO:0000259" key="5">
    <source>
        <dbReference type="PROSITE" id="PS50887"/>
    </source>
</evidence>
<dbReference type="CDD" id="cd06225">
    <property type="entry name" value="HAMP"/>
    <property type="match status" value="1"/>
</dbReference>
<evidence type="ECO:0000256" key="1">
    <source>
        <dbReference type="ARBA" id="ARBA00012528"/>
    </source>
</evidence>
<evidence type="ECO:0000256" key="3">
    <source>
        <dbReference type="SAM" id="Phobius"/>
    </source>
</evidence>
<feature type="domain" description="GGDEF" evidence="5">
    <location>
        <begin position="286"/>
        <end position="419"/>
    </location>
</feature>
<evidence type="ECO:0000256" key="2">
    <source>
        <dbReference type="ARBA" id="ARBA00034247"/>
    </source>
</evidence>
<dbReference type="Pfam" id="PF00990">
    <property type="entry name" value="GGDEF"/>
    <property type="match status" value="1"/>
</dbReference>
<keyword evidence="7" id="KW-1185">Reference proteome</keyword>
<comment type="catalytic activity">
    <reaction evidence="2">
        <text>2 GTP = 3',3'-c-di-GMP + 2 diphosphate</text>
        <dbReference type="Rhea" id="RHEA:24898"/>
        <dbReference type="ChEBI" id="CHEBI:33019"/>
        <dbReference type="ChEBI" id="CHEBI:37565"/>
        <dbReference type="ChEBI" id="CHEBI:58805"/>
        <dbReference type="EC" id="2.7.7.65"/>
    </reaction>
</comment>
<dbReference type="InterPro" id="IPR050469">
    <property type="entry name" value="Diguanylate_Cyclase"/>
</dbReference>
<dbReference type="InterPro" id="IPR003660">
    <property type="entry name" value="HAMP_dom"/>
</dbReference>
<dbReference type="RefSeq" id="WP_343808233.1">
    <property type="nucleotide sequence ID" value="NZ_BAAAET010000005.1"/>
</dbReference>
<dbReference type="SUPFAM" id="SSF158472">
    <property type="entry name" value="HAMP domain-like"/>
    <property type="match status" value="1"/>
</dbReference>
<sequence length="430" mass="47993">MSKTQKGPVSGMGLRPKFSLLLLVLACFFMGYIHIQVIPAVGERTVQVEEDAHRGHLKLAAEAIIPHLLEGDLARVYELLDAIQYDSPGWLQVELYSPDGRRLYPLGLPDDYSFSYDIMVLEGPVGFLQPPIATLKVTVDMTASYAMADELESSLLMALAILLLLLLLFVWFEVELMIRRPLGMMLIAARKLVKGSFHAPLPVHRGDEIGELARAFADMRASMERHHIDLAGELEVQRKQTEQLQLAKQKAEFDAMHDALTGLLNRRELERRVSIALDHVQSSQGGQYALLFIDLDHFKAVNDTCGHPAGDELLCEVTQVMRRCIREQDVFARMGGDEFAILLAGCELGSAVRIANDICRAVQRYRFTCQEQNFRVGASIGVTKLRPMSDSLEQVIAEADAACYNAKRMGRSRVEVATVEEVRQAVAEEV</sequence>
<dbReference type="PROSITE" id="PS50887">
    <property type="entry name" value="GGDEF"/>
    <property type="match status" value="1"/>
</dbReference>
<dbReference type="SMART" id="SM00267">
    <property type="entry name" value="GGDEF"/>
    <property type="match status" value="1"/>
</dbReference>
<evidence type="ECO:0000313" key="6">
    <source>
        <dbReference type="EMBL" id="GAA0700375.1"/>
    </source>
</evidence>
<reference evidence="6 7" key="1">
    <citation type="journal article" date="2019" name="Int. J. Syst. Evol. Microbiol.">
        <title>The Global Catalogue of Microorganisms (GCM) 10K type strain sequencing project: providing services to taxonomists for standard genome sequencing and annotation.</title>
        <authorList>
            <consortium name="The Broad Institute Genomics Platform"/>
            <consortium name="The Broad Institute Genome Sequencing Center for Infectious Disease"/>
            <person name="Wu L."/>
            <person name="Ma J."/>
        </authorList>
    </citation>
    <scope>NUCLEOTIDE SEQUENCE [LARGE SCALE GENOMIC DNA]</scope>
    <source>
        <strain evidence="6 7">JCM 15134</strain>
    </source>
</reference>
<dbReference type="Pfam" id="PF00672">
    <property type="entry name" value="HAMP"/>
    <property type="match status" value="1"/>
</dbReference>
<keyword evidence="3" id="KW-0472">Membrane</keyword>
<dbReference type="PANTHER" id="PTHR45138:SF9">
    <property type="entry name" value="DIGUANYLATE CYCLASE DGCM-RELATED"/>
    <property type="match status" value="1"/>
</dbReference>
<accession>A0ABN1IAM8</accession>
<gene>
    <name evidence="6" type="ORF">GCM10009104_31670</name>
</gene>
<dbReference type="CDD" id="cd01949">
    <property type="entry name" value="GGDEF"/>
    <property type="match status" value="1"/>
</dbReference>
<evidence type="ECO:0000313" key="7">
    <source>
        <dbReference type="Proteomes" id="UP001499915"/>
    </source>
</evidence>
<keyword evidence="3" id="KW-0812">Transmembrane</keyword>
<feature type="transmembrane region" description="Helical" evidence="3">
    <location>
        <begin position="155"/>
        <end position="174"/>
    </location>
</feature>
<evidence type="ECO:0000259" key="4">
    <source>
        <dbReference type="PROSITE" id="PS50885"/>
    </source>
</evidence>
<dbReference type="PANTHER" id="PTHR45138">
    <property type="entry name" value="REGULATORY COMPONENTS OF SENSORY TRANSDUCTION SYSTEM"/>
    <property type="match status" value="1"/>
</dbReference>
<dbReference type="Gene3D" id="6.10.340.10">
    <property type="match status" value="1"/>
</dbReference>
<dbReference type="InterPro" id="IPR000160">
    <property type="entry name" value="GGDEF_dom"/>
</dbReference>